<evidence type="ECO:0000313" key="5">
    <source>
        <dbReference type="EMBL" id="MCW3785311.1"/>
    </source>
</evidence>
<dbReference type="SMART" id="SM00354">
    <property type="entry name" value="HTH_LACI"/>
    <property type="match status" value="1"/>
</dbReference>
<evidence type="ECO:0000256" key="2">
    <source>
        <dbReference type="ARBA" id="ARBA00023125"/>
    </source>
</evidence>
<dbReference type="PANTHER" id="PTHR30146">
    <property type="entry name" value="LACI-RELATED TRANSCRIPTIONAL REPRESSOR"/>
    <property type="match status" value="1"/>
</dbReference>
<keyword evidence="2" id="KW-0238">DNA-binding</keyword>
<dbReference type="Pfam" id="PF00532">
    <property type="entry name" value="Peripla_BP_1"/>
    <property type="match status" value="1"/>
</dbReference>
<proteinExistence type="predicted"/>
<feature type="domain" description="HTH lacI-type" evidence="4">
    <location>
        <begin position="4"/>
        <end position="58"/>
    </location>
</feature>
<dbReference type="EMBL" id="JAPDPJ010000002">
    <property type="protein sequence ID" value="MCW3785311.1"/>
    <property type="molecule type" value="Genomic_DNA"/>
</dbReference>
<keyword evidence="6" id="KW-1185">Reference proteome</keyword>
<evidence type="ECO:0000256" key="3">
    <source>
        <dbReference type="ARBA" id="ARBA00023163"/>
    </source>
</evidence>
<dbReference type="InterPro" id="IPR000843">
    <property type="entry name" value="HTH_LacI"/>
</dbReference>
<dbReference type="Pfam" id="PF00356">
    <property type="entry name" value="LacI"/>
    <property type="match status" value="1"/>
</dbReference>
<name>A0AAE3SDR3_9BACT</name>
<dbReference type="Proteomes" id="UP001209229">
    <property type="component" value="Unassembled WGS sequence"/>
</dbReference>
<dbReference type="PANTHER" id="PTHR30146:SF109">
    <property type="entry name" value="HTH-TYPE TRANSCRIPTIONAL REGULATOR GALS"/>
    <property type="match status" value="1"/>
</dbReference>
<keyword evidence="1" id="KW-0805">Transcription regulation</keyword>
<dbReference type="Gene3D" id="3.40.50.2300">
    <property type="match status" value="2"/>
</dbReference>
<dbReference type="InterPro" id="IPR001761">
    <property type="entry name" value="Peripla_BP/Lac1_sug-bd_dom"/>
</dbReference>
<dbReference type="PROSITE" id="PS50932">
    <property type="entry name" value="HTH_LACI_2"/>
    <property type="match status" value="1"/>
</dbReference>
<dbReference type="SUPFAM" id="SSF53822">
    <property type="entry name" value="Periplasmic binding protein-like I"/>
    <property type="match status" value="1"/>
</dbReference>
<evidence type="ECO:0000256" key="1">
    <source>
        <dbReference type="ARBA" id="ARBA00023015"/>
    </source>
</evidence>
<dbReference type="RefSeq" id="WP_301188883.1">
    <property type="nucleotide sequence ID" value="NZ_JAPDPJ010000002.1"/>
</dbReference>
<reference evidence="5" key="1">
    <citation type="submission" date="2022-10" db="EMBL/GenBank/DDBJ databases">
        <authorList>
            <person name="Yu W.X."/>
        </authorList>
    </citation>
    <scope>NUCLEOTIDE SEQUENCE</scope>
    <source>
        <strain evidence="5">AAT</strain>
    </source>
</reference>
<dbReference type="GO" id="GO:0003700">
    <property type="term" value="F:DNA-binding transcription factor activity"/>
    <property type="evidence" value="ECO:0007669"/>
    <property type="project" value="TreeGrafter"/>
</dbReference>
<gene>
    <name evidence="5" type="ORF">OM075_02475</name>
</gene>
<dbReference type="CDD" id="cd01392">
    <property type="entry name" value="HTH_LacI"/>
    <property type="match status" value="1"/>
</dbReference>
<protein>
    <submittedName>
        <fullName evidence="5">LacI family transcriptional regulator</fullName>
    </submittedName>
</protein>
<keyword evidence="3" id="KW-0804">Transcription</keyword>
<dbReference type="CDD" id="cd06267">
    <property type="entry name" value="PBP1_LacI_sugar_binding-like"/>
    <property type="match status" value="1"/>
</dbReference>
<evidence type="ECO:0000313" key="6">
    <source>
        <dbReference type="Proteomes" id="UP001209229"/>
    </source>
</evidence>
<dbReference type="InterPro" id="IPR028082">
    <property type="entry name" value="Peripla_BP_I"/>
</dbReference>
<evidence type="ECO:0000259" key="4">
    <source>
        <dbReference type="PROSITE" id="PS50932"/>
    </source>
</evidence>
<dbReference type="AlphaFoldDB" id="A0AAE3SDR3"/>
<accession>A0AAE3SDR3</accession>
<dbReference type="SUPFAM" id="SSF47413">
    <property type="entry name" value="lambda repressor-like DNA-binding domains"/>
    <property type="match status" value="1"/>
</dbReference>
<dbReference type="GO" id="GO:0000976">
    <property type="term" value="F:transcription cis-regulatory region binding"/>
    <property type="evidence" value="ECO:0007669"/>
    <property type="project" value="TreeGrafter"/>
</dbReference>
<organism evidence="5 6">
    <name type="scientific">Plebeiibacterium sediminum</name>
    <dbReference type="NCBI Taxonomy" id="2992112"/>
    <lineage>
        <taxon>Bacteria</taxon>
        <taxon>Pseudomonadati</taxon>
        <taxon>Bacteroidota</taxon>
        <taxon>Bacteroidia</taxon>
        <taxon>Marinilabiliales</taxon>
        <taxon>Marinilabiliaceae</taxon>
        <taxon>Plebeiibacterium</taxon>
    </lineage>
</organism>
<dbReference type="InterPro" id="IPR010982">
    <property type="entry name" value="Lambda_DNA-bd_dom_sf"/>
</dbReference>
<comment type="caution">
    <text evidence="5">The sequence shown here is derived from an EMBL/GenBank/DDBJ whole genome shotgun (WGS) entry which is preliminary data.</text>
</comment>
<sequence>MKKVTINDIAKKLGVTPSTISRALADNQRVSQATRDKVKRMAQEMGYQPNLMASSLRKGKSDLIGMIVPRINRHFFSNIISGVEEILNPAGYSLLIMQSHEELEAEVKAVHSLMRNRVGGIIISLSVETNSFEHLQGVVDANVPLVQFDRVCKNLKGPKIVNDNITGAYLATRHLIQSGYKNIAHFSGNKMINVYGERIIGYKKAIAEAFGEVDESLIMEDIITRDSGLETIQQVLKEKEIDAVFCAGDYSAFGVFEGLKDLKAEFPGKFGLVGFGNEPFAEMLHPSLSSIEQDGREVGRIAAQEMIDAINGVLHNIERVVPVEFKERESSKKININF</sequence>
<dbReference type="Gene3D" id="1.10.260.40">
    <property type="entry name" value="lambda repressor-like DNA-binding domains"/>
    <property type="match status" value="1"/>
</dbReference>